<protein>
    <submittedName>
        <fullName evidence="1">Uncharacterized protein</fullName>
    </submittedName>
</protein>
<reference evidence="1" key="2">
    <citation type="journal article" date="2015" name="Data Brief">
        <title>Shoot transcriptome of the giant reed, Arundo donax.</title>
        <authorList>
            <person name="Barrero R.A."/>
            <person name="Guerrero F.D."/>
            <person name="Moolhuijzen P."/>
            <person name="Goolsby J.A."/>
            <person name="Tidwell J."/>
            <person name="Bellgard S.E."/>
            <person name="Bellgard M.I."/>
        </authorList>
    </citation>
    <scope>NUCLEOTIDE SEQUENCE</scope>
    <source>
        <tissue evidence="1">Shoot tissue taken approximately 20 cm above the soil surface</tissue>
    </source>
</reference>
<dbReference type="AlphaFoldDB" id="A0A0A8YVV3"/>
<name>A0A0A8YVV3_ARUDO</name>
<organism evidence="1">
    <name type="scientific">Arundo donax</name>
    <name type="common">Giant reed</name>
    <name type="synonym">Donax arundinaceus</name>
    <dbReference type="NCBI Taxonomy" id="35708"/>
    <lineage>
        <taxon>Eukaryota</taxon>
        <taxon>Viridiplantae</taxon>
        <taxon>Streptophyta</taxon>
        <taxon>Embryophyta</taxon>
        <taxon>Tracheophyta</taxon>
        <taxon>Spermatophyta</taxon>
        <taxon>Magnoliopsida</taxon>
        <taxon>Liliopsida</taxon>
        <taxon>Poales</taxon>
        <taxon>Poaceae</taxon>
        <taxon>PACMAD clade</taxon>
        <taxon>Arundinoideae</taxon>
        <taxon>Arundineae</taxon>
        <taxon>Arundo</taxon>
    </lineage>
</organism>
<reference evidence="1" key="1">
    <citation type="submission" date="2014-09" db="EMBL/GenBank/DDBJ databases">
        <authorList>
            <person name="Magalhaes I.L.F."/>
            <person name="Oliveira U."/>
            <person name="Santos F.R."/>
            <person name="Vidigal T.H.D.A."/>
            <person name="Brescovit A.D."/>
            <person name="Santos A.J."/>
        </authorList>
    </citation>
    <scope>NUCLEOTIDE SEQUENCE</scope>
    <source>
        <tissue evidence="1">Shoot tissue taken approximately 20 cm above the soil surface</tissue>
    </source>
</reference>
<dbReference type="EMBL" id="GBRH01267169">
    <property type="protein sequence ID" value="JAD30726.1"/>
    <property type="molecule type" value="Transcribed_RNA"/>
</dbReference>
<evidence type="ECO:0000313" key="1">
    <source>
        <dbReference type="EMBL" id="JAD30726.1"/>
    </source>
</evidence>
<sequence length="22" mass="2358">MITCLTNSKISRLSHAIPAFGP</sequence>
<accession>A0A0A8YVV3</accession>
<proteinExistence type="predicted"/>